<dbReference type="GO" id="GO:0042956">
    <property type="term" value="P:maltodextrin transmembrane transport"/>
    <property type="evidence" value="ECO:0007669"/>
    <property type="project" value="TreeGrafter"/>
</dbReference>
<dbReference type="STRING" id="1195236.CTER_5013"/>
<protein>
    <submittedName>
        <fullName evidence="4">ABC-type sugar transport system, periplasmic component</fullName>
    </submittedName>
</protein>
<evidence type="ECO:0000256" key="1">
    <source>
        <dbReference type="ARBA" id="ARBA00008520"/>
    </source>
</evidence>
<keyword evidence="2" id="KW-0813">Transport</keyword>
<reference evidence="4 5" key="1">
    <citation type="journal article" date="2013" name="Genome Announc.">
        <title>Draft Genome Sequence of the Cellulolytic, Mesophilic, Anaerobic Bacterium Clostridium termitidis Strain CT1112 (DSM 5398).</title>
        <authorList>
            <person name="Lal S."/>
            <person name="Ramachandran U."/>
            <person name="Zhang X."/>
            <person name="Munir R."/>
            <person name="Sparling R."/>
            <person name="Levin D.B."/>
        </authorList>
    </citation>
    <scope>NUCLEOTIDE SEQUENCE [LARGE SCALE GENOMIC DNA]</scope>
    <source>
        <strain evidence="4 5">CT1112</strain>
    </source>
</reference>
<gene>
    <name evidence="4" type="ORF">CTER_5013</name>
</gene>
<dbReference type="PANTHER" id="PTHR30061:SF50">
    <property type="entry name" value="MALTOSE_MALTODEXTRIN-BINDING PERIPLASMIC PROTEIN"/>
    <property type="match status" value="1"/>
</dbReference>
<dbReference type="PANTHER" id="PTHR30061">
    <property type="entry name" value="MALTOSE-BINDING PERIPLASMIC PROTEIN"/>
    <property type="match status" value="1"/>
</dbReference>
<evidence type="ECO:0000313" key="4">
    <source>
        <dbReference type="EMBL" id="EMS69433.1"/>
    </source>
</evidence>
<keyword evidence="5" id="KW-1185">Reference proteome</keyword>
<dbReference type="GO" id="GO:1901982">
    <property type="term" value="F:maltose binding"/>
    <property type="evidence" value="ECO:0007669"/>
    <property type="project" value="TreeGrafter"/>
</dbReference>
<dbReference type="GO" id="GO:0055052">
    <property type="term" value="C:ATP-binding cassette (ABC) transporter complex, substrate-binding subunit-containing"/>
    <property type="evidence" value="ECO:0007669"/>
    <property type="project" value="TreeGrafter"/>
</dbReference>
<evidence type="ECO:0000313" key="5">
    <source>
        <dbReference type="Proteomes" id="UP000014155"/>
    </source>
</evidence>
<dbReference type="Proteomes" id="UP000014155">
    <property type="component" value="Unassembled WGS sequence"/>
</dbReference>
<dbReference type="eggNOG" id="COG1653">
    <property type="taxonomic scope" value="Bacteria"/>
</dbReference>
<dbReference type="PATRIC" id="fig|1195236.3.peg.5209"/>
<comment type="similarity">
    <text evidence="1">Belongs to the bacterial solute-binding protein 1 family.</text>
</comment>
<dbReference type="Gene3D" id="3.40.190.10">
    <property type="entry name" value="Periplasmic binding protein-like II"/>
    <property type="match status" value="1"/>
</dbReference>
<dbReference type="CDD" id="cd13585">
    <property type="entry name" value="PBP2_TMBP_like"/>
    <property type="match status" value="1"/>
</dbReference>
<dbReference type="Pfam" id="PF01547">
    <property type="entry name" value="SBP_bac_1"/>
    <property type="match status" value="1"/>
</dbReference>
<dbReference type="AlphaFoldDB" id="S0FLS8"/>
<keyword evidence="3" id="KW-0732">Signal</keyword>
<feature type="non-terminal residue" evidence="4">
    <location>
        <position position="1"/>
    </location>
</feature>
<evidence type="ECO:0000256" key="2">
    <source>
        <dbReference type="ARBA" id="ARBA00022448"/>
    </source>
</evidence>
<evidence type="ECO:0000256" key="3">
    <source>
        <dbReference type="ARBA" id="ARBA00022729"/>
    </source>
</evidence>
<dbReference type="EMBL" id="AORV01000066">
    <property type="protein sequence ID" value="EMS69433.1"/>
    <property type="molecule type" value="Genomic_DNA"/>
</dbReference>
<proteinExistence type="inferred from homology"/>
<dbReference type="GO" id="GO:0015768">
    <property type="term" value="P:maltose transport"/>
    <property type="evidence" value="ECO:0007669"/>
    <property type="project" value="TreeGrafter"/>
</dbReference>
<dbReference type="SUPFAM" id="SSF53850">
    <property type="entry name" value="Periplasmic binding protein-like II"/>
    <property type="match status" value="1"/>
</dbReference>
<dbReference type="InterPro" id="IPR006059">
    <property type="entry name" value="SBP"/>
</dbReference>
<accession>S0FLS8</accession>
<name>S0FLS8_RUMCE</name>
<keyword evidence="4" id="KW-0762">Sugar transport</keyword>
<organism evidence="4 5">
    <name type="scientific">Ruminiclostridium cellobioparum subsp. termitidis CT1112</name>
    <dbReference type="NCBI Taxonomy" id="1195236"/>
    <lineage>
        <taxon>Bacteria</taxon>
        <taxon>Bacillati</taxon>
        <taxon>Bacillota</taxon>
        <taxon>Clostridia</taxon>
        <taxon>Eubacteriales</taxon>
        <taxon>Oscillospiraceae</taxon>
        <taxon>Ruminiclostridium</taxon>
    </lineage>
</organism>
<dbReference type="RefSeq" id="WP_004630500.1">
    <property type="nucleotide sequence ID" value="NZ_AORV01000066.1"/>
</dbReference>
<sequence>GEFKDFYTKLETRIAGNDVPDAIRIQFQQVGRYSSNGVLKDITKDLPADFSSDFLPSLWSAVNYKGATYAIPQHTDTLALYYNKNYFEKLGITAPTKLEDAWTWDQFLDIAKQLKEKAGAKYGFAYNWTKGNSYRWLPLLYQKGGQLLSDDLSTSKIDSPEALEALKLSKRFFDEGLVPAGTSVKGTEDINTLFTNGTVGMIINGNWLATNFDKNMTNYTYGVTYMPRDKAAASDMGGNALSVMNKAKNPEQALQFIEFMTSQESMTYFVENGIFLPARNSITPEKLKYAINQPDIMKVFMEQSTTVPANMAQSVTSPNMSKITALLSDELDMLFTQGKDPAEVQKALKDGIDAALK</sequence>
<comment type="caution">
    <text evidence="4">The sequence shown here is derived from an EMBL/GenBank/DDBJ whole genome shotgun (WGS) entry which is preliminary data.</text>
</comment>